<gene>
    <name evidence="1" type="ORF">UV8b_00707</name>
</gene>
<name>A0A8E5HJ91_USTVR</name>
<keyword evidence="2" id="KW-1185">Reference proteome</keyword>
<accession>A0A8E5HJ91</accession>
<protein>
    <submittedName>
        <fullName evidence="1">Uncharacterized protein</fullName>
    </submittedName>
</protein>
<dbReference type="RefSeq" id="XP_042994139.1">
    <property type="nucleotide sequence ID" value="XM_043138205.1"/>
</dbReference>
<dbReference type="Proteomes" id="UP000027002">
    <property type="component" value="Chromosome 1"/>
</dbReference>
<dbReference type="AlphaFoldDB" id="A0A8E5HJ91"/>
<dbReference type="GeneID" id="66061485"/>
<organism evidence="1 2">
    <name type="scientific">Ustilaginoidea virens</name>
    <name type="common">Rice false smut fungus</name>
    <name type="synonym">Villosiclava virens</name>
    <dbReference type="NCBI Taxonomy" id="1159556"/>
    <lineage>
        <taxon>Eukaryota</taxon>
        <taxon>Fungi</taxon>
        <taxon>Dikarya</taxon>
        <taxon>Ascomycota</taxon>
        <taxon>Pezizomycotina</taxon>
        <taxon>Sordariomycetes</taxon>
        <taxon>Hypocreomycetidae</taxon>
        <taxon>Hypocreales</taxon>
        <taxon>Clavicipitaceae</taxon>
        <taxon>Ustilaginoidea</taxon>
    </lineage>
</organism>
<evidence type="ECO:0000313" key="1">
    <source>
        <dbReference type="EMBL" id="QUC16466.1"/>
    </source>
</evidence>
<proteinExistence type="predicted"/>
<reference evidence="1" key="1">
    <citation type="submission" date="2020-03" db="EMBL/GenBank/DDBJ databases">
        <title>A mixture of massive structural variations and highly conserved coding sequences in Ustilaginoidea virens genome.</title>
        <authorList>
            <person name="Zhang K."/>
            <person name="Zhao Z."/>
            <person name="Zhang Z."/>
            <person name="Li Y."/>
            <person name="Hsiang T."/>
            <person name="Sun W."/>
        </authorList>
    </citation>
    <scope>NUCLEOTIDE SEQUENCE</scope>
    <source>
        <strain evidence="1">UV-8b</strain>
    </source>
</reference>
<dbReference type="KEGG" id="uvi:66061485"/>
<sequence length="111" mass="12239">MQGDLKVEFPPENEENRLSVVIPSQWRVVVLAGQMEARFLARRSKNWRLVPTLSDPVECRHGHYYSNSEMVGSAPTSLYSVPHTCTQIMIFSGDAHVTGCGGNAAMSVCSL</sequence>
<dbReference type="EMBL" id="CP072753">
    <property type="protein sequence ID" value="QUC16466.1"/>
    <property type="molecule type" value="Genomic_DNA"/>
</dbReference>
<evidence type="ECO:0000313" key="2">
    <source>
        <dbReference type="Proteomes" id="UP000027002"/>
    </source>
</evidence>